<accession>A0A8G0ZZY5</accession>
<dbReference type="RefSeq" id="WP_220682246.1">
    <property type="nucleotide sequence ID" value="NZ_CP037968.1"/>
</dbReference>
<keyword evidence="3" id="KW-1185">Reference proteome</keyword>
<dbReference type="InterPro" id="IPR035965">
    <property type="entry name" value="PAS-like_dom_sf"/>
</dbReference>
<reference evidence="2" key="1">
    <citation type="journal article" date="2005" name="Int. J. Syst. Evol. Microbiol.">
        <title>Methanofollis formosanus sp. nov., isolated from a fish pond.</title>
        <authorList>
            <person name="Wu S.Y."/>
            <person name="Chen S.C."/>
            <person name="Lai M.C."/>
        </authorList>
    </citation>
    <scope>NUCLEOTIDE SEQUENCE</scope>
    <source>
        <strain evidence="2">ML15</strain>
    </source>
</reference>
<sequence length="380" mass="42280">MDHSTPEKGIRLSDFTDICKLEELMKNLHELTDVPSSIVALDGTRVITAGGQRFCMVSCRRCAGGPSLSCCDPDRVQGLKCGESAMVGCRNGFSMIVAPVCLEGRPVAFFFGGPLSCPDTECCYAPDPQKSARFLPLISTFTGMLSMCITHSFQLFREMEERKRAENRLSHSEGLYRAIFEHSGTAMAIVRSDGSIVRANIGFGNLLKIEPGVLCGIPWTLFVSSEERKRIMEIHERRDCDPLFSMNGYEIALTSVDGREVSAVLHTGKIPGSDRYVLSLIDVTERRRLEEMREEAFAQIERNFTQLAVLNDQIRNPLTAIVGLAGMAGGVLSEAVLKHAMEIDDIVTHLDERWLESEAVRGFLQKHYDTERPRPESPWG</sequence>
<dbReference type="OrthoDB" id="116705at2157"/>
<dbReference type="InterPro" id="IPR000014">
    <property type="entry name" value="PAS"/>
</dbReference>
<proteinExistence type="predicted"/>
<reference evidence="2" key="2">
    <citation type="submission" date="2019-03" db="EMBL/GenBank/DDBJ databases">
        <authorList>
            <person name="Chen S.-C."/>
            <person name="Wu S.-Y."/>
            <person name="Lai M.-C."/>
        </authorList>
    </citation>
    <scope>NUCLEOTIDE SEQUENCE</scope>
    <source>
        <strain evidence="2">ML15</strain>
    </source>
</reference>
<organism evidence="2 3">
    <name type="scientific">Methanofollis formosanus</name>
    <dbReference type="NCBI Taxonomy" id="299308"/>
    <lineage>
        <taxon>Archaea</taxon>
        <taxon>Methanobacteriati</taxon>
        <taxon>Methanobacteriota</taxon>
        <taxon>Stenosarchaea group</taxon>
        <taxon>Methanomicrobia</taxon>
        <taxon>Methanomicrobiales</taxon>
        <taxon>Methanomicrobiaceae</taxon>
        <taxon>Methanofollis</taxon>
    </lineage>
</organism>
<evidence type="ECO:0000313" key="3">
    <source>
        <dbReference type="Proteomes" id="UP000826709"/>
    </source>
</evidence>
<dbReference type="EMBL" id="CP037968">
    <property type="protein sequence ID" value="QYZ78486.1"/>
    <property type="molecule type" value="Genomic_DNA"/>
</dbReference>
<dbReference type="NCBIfam" id="TIGR00229">
    <property type="entry name" value="sensory_box"/>
    <property type="match status" value="1"/>
</dbReference>
<gene>
    <name evidence="2" type="ORF">E2N92_03100</name>
</gene>
<dbReference type="InterPro" id="IPR018771">
    <property type="entry name" value="PocR_dom"/>
</dbReference>
<dbReference type="Proteomes" id="UP000826709">
    <property type="component" value="Chromosome"/>
</dbReference>
<dbReference type="SUPFAM" id="SSF55785">
    <property type="entry name" value="PYP-like sensor domain (PAS domain)"/>
    <property type="match status" value="1"/>
</dbReference>
<feature type="domain" description="PAS" evidence="1">
    <location>
        <begin position="174"/>
        <end position="240"/>
    </location>
</feature>
<protein>
    <submittedName>
        <fullName evidence="2">PAS domain S-box protein</fullName>
    </submittedName>
</protein>
<dbReference type="AlphaFoldDB" id="A0A8G0ZZY5"/>
<name>A0A8G0ZZY5_9EURY</name>
<dbReference type="Pfam" id="PF10114">
    <property type="entry name" value="PocR"/>
    <property type="match status" value="1"/>
</dbReference>
<dbReference type="Gene3D" id="3.30.450.20">
    <property type="entry name" value="PAS domain"/>
    <property type="match status" value="1"/>
</dbReference>
<dbReference type="KEGG" id="mfk:E2N92_03100"/>
<evidence type="ECO:0000313" key="2">
    <source>
        <dbReference type="EMBL" id="QYZ78486.1"/>
    </source>
</evidence>
<dbReference type="SMART" id="SM00091">
    <property type="entry name" value="PAS"/>
    <property type="match status" value="1"/>
</dbReference>
<evidence type="ECO:0000259" key="1">
    <source>
        <dbReference type="SMART" id="SM00091"/>
    </source>
</evidence>